<accession>A0A5E6VYM9</accession>
<dbReference type="InterPro" id="IPR009241">
    <property type="entry name" value="HigB-like"/>
</dbReference>
<dbReference type="Pfam" id="PF05973">
    <property type="entry name" value="Gp49"/>
    <property type="match status" value="1"/>
</dbReference>
<sequence>MEQDGRSQVEIFMDEVGPGFEANINGLIVMMERHSKLGPEAFNTAQCHYVDQGEKIYEYIKGRLRFFWFEDDDKIIVCTHGVVKKSQKTPRREIQRAIRVKETYARSKALNSLKFIEEE</sequence>
<organism evidence="1 2">
    <name type="scientific">Pseudomonas fluorescens</name>
    <dbReference type="NCBI Taxonomy" id="294"/>
    <lineage>
        <taxon>Bacteria</taxon>
        <taxon>Pseudomonadati</taxon>
        <taxon>Pseudomonadota</taxon>
        <taxon>Gammaproteobacteria</taxon>
        <taxon>Pseudomonadales</taxon>
        <taxon>Pseudomonadaceae</taxon>
        <taxon>Pseudomonas</taxon>
    </lineage>
</organism>
<name>A0A5E6VYM9_PSEFL</name>
<evidence type="ECO:0008006" key="3">
    <source>
        <dbReference type="Google" id="ProtNLM"/>
    </source>
</evidence>
<dbReference type="EMBL" id="CABVHK010000015">
    <property type="protein sequence ID" value="VVN20686.1"/>
    <property type="molecule type" value="Genomic_DNA"/>
</dbReference>
<proteinExistence type="predicted"/>
<evidence type="ECO:0000313" key="1">
    <source>
        <dbReference type="EMBL" id="VVN20686.1"/>
    </source>
</evidence>
<reference evidence="1 2" key="1">
    <citation type="submission" date="2019-09" db="EMBL/GenBank/DDBJ databases">
        <authorList>
            <person name="Chandra G."/>
            <person name="Truman W A."/>
        </authorList>
    </citation>
    <scope>NUCLEOTIDE SEQUENCE [LARGE SCALE GENOMIC DNA]</scope>
    <source>
        <strain evidence="1">PS662</strain>
    </source>
</reference>
<dbReference type="AlphaFoldDB" id="A0A5E6VYM9"/>
<evidence type="ECO:0000313" key="2">
    <source>
        <dbReference type="Proteomes" id="UP000326953"/>
    </source>
</evidence>
<dbReference type="Proteomes" id="UP000326953">
    <property type="component" value="Unassembled WGS sequence"/>
</dbReference>
<gene>
    <name evidence="1" type="ORF">PS662_04351</name>
</gene>
<protein>
    <recommendedName>
        <fullName evidence="3">Type II toxin-antitoxin system RelE/ParE family toxin</fullName>
    </recommendedName>
</protein>